<dbReference type="Pfam" id="PF05983">
    <property type="entry name" value="Med7"/>
    <property type="match status" value="1"/>
</dbReference>
<dbReference type="PANTHER" id="PTHR21428">
    <property type="entry name" value="MEDIATOR OF RNA POLYMERASE II TRANSCRIPTION SUBUNIT 7"/>
    <property type="match status" value="1"/>
</dbReference>
<dbReference type="RefSeq" id="XP_002548126.1">
    <property type="nucleotide sequence ID" value="XM_002548080.1"/>
</dbReference>
<dbReference type="SUPFAM" id="SSF140718">
    <property type="entry name" value="Mediator hinge subcomplex-like"/>
    <property type="match status" value="1"/>
</dbReference>
<dbReference type="eggNOG" id="KOG0570">
    <property type="taxonomic scope" value="Eukaryota"/>
</dbReference>
<dbReference type="GO" id="GO:0051123">
    <property type="term" value="P:RNA polymerase II preinitiation complex assembly"/>
    <property type="evidence" value="ECO:0007669"/>
    <property type="project" value="EnsemblFungi"/>
</dbReference>
<name>C5MAB1_CANTT</name>
<evidence type="ECO:0000313" key="9">
    <source>
        <dbReference type="EMBL" id="EER33605.1"/>
    </source>
</evidence>
<reference evidence="9 10" key="1">
    <citation type="journal article" date="2009" name="Nature">
        <title>Evolution of pathogenicity and sexual reproduction in eight Candida genomes.</title>
        <authorList>
            <person name="Butler G."/>
            <person name="Rasmussen M.D."/>
            <person name="Lin M.F."/>
            <person name="Santos M.A."/>
            <person name="Sakthikumar S."/>
            <person name="Munro C.A."/>
            <person name="Rheinbay E."/>
            <person name="Grabherr M."/>
            <person name="Forche A."/>
            <person name="Reedy J.L."/>
            <person name="Agrafioti I."/>
            <person name="Arnaud M.B."/>
            <person name="Bates S."/>
            <person name="Brown A.J."/>
            <person name="Brunke S."/>
            <person name="Costanzo M.C."/>
            <person name="Fitzpatrick D.A."/>
            <person name="de Groot P.W."/>
            <person name="Harris D."/>
            <person name="Hoyer L.L."/>
            <person name="Hube B."/>
            <person name="Klis F.M."/>
            <person name="Kodira C."/>
            <person name="Lennard N."/>
            <person name="Logue M.E."/>
            <person name="Martin R."/>
            <person name="Neiman A.M."/>
            <person name="Nikolaou E."/>
            <person name="Quail M.A."/>
            <person name="Quinn J."/>
            <person name="Santos M.C."/>
            <person name="Schmitzberger F.F."/>
            <person name="Sherlock G."/>
            <person name="Shah P."/>
            <person name="Silverstein K.A."/>
            <person name="Skrzypek M.S."/>
            <person name="Soll D."/>
            <person name="Staggs R."/>
            <person name="Stansfield I."/>
            <person name="Stumpf M.P."/>
            <person name="Sudbery P.E."/>
            <person name="Srikantha T."/>
            <person name="Zeng Q."/>
            <person name="Berman J."/>
            <person name="Berriman M."/>
            <person name="Heitman J."/>
            <person name="Gow N.A."/>
            <person name="Lorenz M.C."/>
            <person name="Birren B.W."/>
            <person name="Kellis M."/>
            <person name="Cuomo C.A."/>
        </authorList>
    </citation>
    <scope>NUCLEOTIDE SEQUENCE [LARGE SCALE GENOMIC DNA]</scope>
    <source>
        <strain evidence="10">ATCC MYA-3404 / T1</strain>
    </source>
</reference>
<dbReference type="Gene3D" id="6.10.140.1520">
    <property type="match status" value="1"/>
</dbReference>
<dbReference type="Proteomes" id="UP000002037">
    <property type="component" value="Unassembled WGS sequence"/>
</dbReference>
<dbReference type="GO" id="GO:0032968">
    <property type="term" value="P:positive regulation of transcription elongation by RNA polymerase II"/>
    <property type="evidence" value="ECO:0007669"/>
    <property type="project" value="EnsemblFungi"/>
</dbReference>
<dbReference type="InterPro" id="IPR044888">
    <property type="entry name" value="Mediatior_Med7_sf"/>
</dbReference>
<keyword evidence="4 8" id="KW-0805">Transcription regulation</keyword>
<evidence type="ECO:0000313" key="10">
    <source>
        <dbReference type="Proteomes" id="UP000002037"/>
    </source>
</evidence>
<evidence type="ECO:0000256" key="8">
    <source>
        <dbReference type="RuleBase" id="RU364060"/>
    </source>
</evidence>
<comment type="subcellular location">
    <subcellularLocation>
        <location evidence="1 8">Nucleus</location>
    </subcellularLocation>
</comment>
<evidence type="ECO:0000256" key="2">
    <source>
        <dbReference type="ARBA" id="ARBA00009994"/>
    </source>
</evidence>
<evidence type="ECO:0000256" key="7">
    <source>
        <dbReference type="ARBA" id="ARBA00023242"/>
    </source>
</evidence>
<evidence type="ECO:0000256" key="6">
    <source>
        <dbReference type="ARBA" id="ARBA00023163"/>
    </source>
</evidence>
<keyword evidence="6 8" id="KW-0804">Transcription</keyword>
<keyword evidence="5 8" id="KW-0010">Activator</keyword>
<dbReference type="Gene3D" id="6.10.140.200">
    <property type="match status" value="1"/>
</dbReference>
<dbReference type="GO" id="GO:0003713">
    <property type="term" value="F:transcription coactivator activity"/>
    <property type="evidence" value="ECO:0007669"/>
    <property type="project" value="EnsemblFungi"/>
</dbReference>
<dbReference type="GO" id="GO:0016592">
    <property type="term" value="C:mediator complex"/>
    <property type="evidence" value="ECO:0007669"/>
    <property type="project" value="InterPro"/>
</dbReference>
<dbReference type="OrthoDB" id="10253553at2759"/>
<evidence type="ECO:0000256" key="3">
    <source>
        <dbReference type="ARBA" id="ARBA00020631"/>
    </source>
</evidence>
<dbReference type="AlphaFoldDB" id="C5MAB1"/>
<dbReference type="PANTHER" id="PTHR21428:SF11">
    <property type="entry name" value="MEDIATOR OF RNA POLYMERASE II TRANSCRIPTION SUBUNIT 7"/>
    <property type="match status" value="1"/>
</dbReference>
<sequence>MSNENEDLISSLYPPPPPYYKFFTQENKRKLSEWEIEQKQQPGDETAIPPGELRFLVPPKQPDGTQYRGYGNIWLFEDKLPSLKDSQWEQLYVDDDENITSETKIKELHKLMNSLLLNFLELIGVLSIDPSKFETKIKDINLILINLNHLLNTYRPHQSRESLIMLLKKQIDHKKNEIANIDQVCNEIKSKIKKLFDEQIPDVAPETTNVDIVDEKEQMKQDIINKLLQSV</sequence>
<comment type="subunit">
    <text evidence="8">Component of the Mediator complex.</text>
</comment>
<accession>C5MAB1</accession>
<proteinExistence type="inferred from homology"/>
<dbReference type="GO" id="GO:0060261">
    <property type="term" value="P:positive regulation of transcription initiation by RNA polymerase II"/>
    <property type="evidence" value="ECO:0007669"/>
    <property type="project" value="EnsemblFungi"/>
</dbReference>
<dbReference type="VEuPathDB" id="FungiDB:CTRG_02423"/>
<dbReference type="GO" id="GO:0000122">
    <property type="term" value="P:negative regulation of transcription by RNA polymerase II"/>
    <property type="evidence" value="ECO:0007669"/>
    <property type="project" value="EnsemblFungi"/>
</dbReference>
<evidence type="ECO:0000256" key="1">
    <source>
        <dbReference type="ARBA" id="ARBA00004123"/>
    </source>
</evidence>
<dbReference type="STRING" id="294747.C5MAB1"/>
<protein>
    <recommendedName>
        <fullName evidence="3 8">Mediator of RNA polymerase II transcription subunit 7</fullName>
    </recommendedName>
</protein>
<comment type="function">
    <text evidence="8">Component of the Mediator complex, a coactivator involved in the regulated transcription of nearly all RNA polymerase II-dependent genes. Mediator functions as a bridge to convey information from gene-specific regulatory proteins to the basal RNA polymerase II transcription machinery.</text>
</comment>
<gene>
    <name evidence="9" type="ORF">CTRG_02423</name>
</gene>
<organism evidence="9 10">
    <name type="scientific">Candida tropicalis (strain ATCC MYA-3404 / T1)</name>
    <name type="common">Yeast</name>
    <dbReference type="NCBI Taxonomy" id="294747"/>
    <lineage>
        <taxon>Eukaryota</taxon>
        <taxon>Fungi</taxon>
        <taxon>Dikarya</taxon>
        <taxon>Ascomycota</taxon>
        <taxon>Saccharomycotina</taxon>
        <taxon>Pichiomycetes</taxon>
        <taxon>Debaryomycetaceae</taxon>
        <taxon>Candida/Lodderomyces clade</taxon>
        <taxon>Candida</taxon>
    </lineage>
</organism>
<dbReference type="EMBL" id="GG692397">
    <property type="protein sequence ID" value="EER33605.1"/>
    <property type="molecule type" value="Genomic_DNA"/>
</dbReference>
<dbReference type="KEGG" id="ctp:CTRG_02423"/>
<dbReference type="HOGENOM" id="CLU_065214_0_1_1"/>
<dbReference type="GO" id="GO:0070847">
    <property type="term" value="C:core mediator complex"/>
    <property type="evidence" value="ECO:0007669"/>
    <property type="project" value="EnsemblFungi"/>
</dbReference>
<dbReference type="InterPro" id="IPR037212">
    <property type="entry name" value="Med7/Med21-like"/>
</dbReference>
<comment type="similarity">
    <text evidence="2 8">Belongs to the Mediator complex subunit 7 family.</text>
</comment>
<dbReference type="InterPro" id="IPR009244">
    <property type="entry name" value="Mediatior_Med7"/>
</dbReference>
<evidence type="ECO:0000256" key="5">
    <source>
        <dbReference type="ARBA" id="ARBA00023159"/>
    </source>
</evidence>
<evidence type="ECO:0000256" key="4">
    <source>
        <dbReference type="ARBA" id="ARBA00023015"/>
    </source>
</evidence>
<keyword evidence="10" id="KW-1185">Reference proteome</keyword>
<keyword evidence="7 8" id="KW-0539">Nucleus</keyword>
<dbReference type="GeneID" id="8297460"/>